<feature type="non-terminal residue" evidence="2">
    <location>
        <position position="1"/>
    </location>
</feature>
<proteinExistence type="predicted"/>
<keyword evidence="3" id="KW-1185">Reference proteome</keyword>
<reference evidence="2 3" key="1">
    <citation type="journal article" date="2020" name="IScience">
        <title>Genome Sequencing of the Endangered Kingdonia uniflora (Circaeasteraceae, Ranunculales) Reveals Potential Mechanisms of Evolutionary Specialization.</title>
        <authorList>
            <person name="Sun Y."/>
            <person name="Deng T."/>
            <person name="Zhang A."/>
            <person name="Moore M.J."/>
            <person name="Landis J.B."/>
            <person name="Lin N."/>
            <person name="Zhang H."/>
            <person name="Zhang X."/>
            <person name="Huang J."/>
            <person name="Zhang X."/>
            <person name="Sun H."/>
            <person name="Wang H."/>
        </authorList>
    </citation>
    <scope>NUCLEOTIDE SEQUENCE [LARGE SCALE GENOMIC DNA]</scope>
    <source>
        <strain evidence="2">TB1705</strain>
        <tissue evidence="2">Leaf</tissue>
    </source>
</reference>
<name>A0A7J7P6E2_9MAGN</name>
<feature type="region of interest" description="Disordered" evidence="1">
    <location>
        <begin position="54"/>
        <end position="81"/>
    </location>
</feature>
<evidence type="ECO:0000256" key="1">
    <source>
        <dbReference type="SAM" id="MobiDB-lite"/>
    </source>
</evidence>
<dbReference type="EMBL" id="JACGCM010000221">
    <property type="protein sequence ID" value="KAF6175015.1"/>
    <property type="molecule type" value="Genomic_DNA"/>
</dbReference>
<dbReference type="Proteomes" id="UP000541444">
    <property type="component" value="Unassembled WGS sequence"/>
</dbReference>
<comment type="caution">
    <text evidence="2">The sequence shown here is derived from an EMBL/GenBank/DDBJ whole genome shotgun (WGS) entry which is preliminary data.</text>
</comment>
<evidence type="ECO:0000313" key="3">
    <source>
        <dbReference type="Proteomes" id="UP000541444"/>
    </source>
</evidence>
<dbReference type="AlphaFoldDB" id="A0A7J7P6E2"/>
<sequence length="81" mass="9407">MNKHKQRNTQHQDYSGSANCLRSLSRERVYSMSQLQSLKPNFEFPTQEIPQMFSPKDCQKGFRSNDIGSRSNEILRLGQIS</sequence>
<protein>
    <submittedName>
        <fullName evidence="2">Uncharacterized protein</fullName>
    </submittedName>
</protein>
<accession>A0A7J7P6E2</accession>
<organism evidence="2 3">
    <name type="scientific">Kingdonia uniflora</name>
    <dbReference type="NCBI Taxonomy" id="39325"/>
    <lineage>
        <taxon>Eukaryota</taxon>
        <taxon>Viridiplantae</taxon>
        <taxon>Streptophyta</taxon>
        <taxon>Embryophyta</taxon>
        <taxon>Tracheophyta</taxon>
        <taxon>Spermatophyta</taxon>
        <taxon>Magnoliopsida</taxon>
        <taxon>Ranunculales</taxon>
        <taxon>Circaeasteraceae</taxon>
        <taxon>Kingdonia</taxon>
    </lineage>
</organism>
<gene>
    <name evidence="2" type="ORF">GIB67_039563</name>
</gene>
<evidence type="ECO:0000313" key="2">
    <source>
        <dbReference type="EMBL" id="KAF6175015.1"/>
    </source>
</evidence>